<dbReference type="Pfam" id="PF02144">
    <property type="entry name" value="Rad1"/>
    <property type="match status" value="1"/>
</dbReference>
<evidence type="ECO:0000256" key="4">
    <source>
        <dbReference type="ARBA" id="ARBA00023204"/>
    </source>
</evidence>
<keyword evidence="3" id="KW-0227">DNA damage</keyword>
<dbReference type="PANTHER" id="PTHR10870:SF0">
    <property type="entry name" value="CELL CYCLE CHECKPOINT PROTEIN RAD1"/>
    <property type="match status" value="1"/>
</dbReference>
<feature type="region of interest" description="Disordered" evidence="6">
    <location>
        <begin position="101"/>
        <end position="132"/>
    </location>
</feature>
<evidence type="ECO:0000256" key="3">
    <source>
        <dbReference type="ARBA" id="ARBA00022763"/>
    </source>
</evidence>
<dbReference type="PhylomeDB" id="A0A060SZR4"/>
<evidence type="ECO:0000256" key="6">
    <source>
        <dbReference type="SAM" id="MobiDB-lite"/>
    </source>
</evidence>
<evidence type="ECO:0000256" key="1">
    <source>
        <dbReference type="ARBA" id="ARBA00004123"/>
    </source>
</evidence>
<comment type="subcellular location">
    <subcellularLocation>
        <location evidence="1">Nucleus</location>
    </subcellularLocation>
</comment>
<keyword evidence="4" id="KW-0234">DNA repair</keyword>
<comment type="similarity">
    <text evidence="2">Belongs to the rad1 family.</text>
</comment>
<protein>
    <submittedName>
        <fullName evidence="7">ARAD1C10450p</fullName>
    </submittedName>
</protein>
<dbReference type="EMBL" id="HG937693">
    <property type="protein sequence ID" value="CDP34355.1"/>
    <property type="molecule type" value="Genomic_DNA"/>
</dbReference>
<evidence type="ECO:0000256" key="2">
    <source>
        <dbReference type="ARBA" id="ARBA00010991"/>
    </source>
</evidence>
<gene>
    <name evidence="7" type="ORF">GNLVRS02_ARAD1C10450g</name>
</gene>
<organism evidence="7">
    <name type="scientific">Blastobotrys adeninivorans</name>
    <name type="common">Yeast</name>
    <name type="synonym">Arxula adeninivorans</name>
    <dbReference type="NCBI Taxonomy" id="409370"/>
    <lineage>
        <taxon>Eukaryota</taxon>
        <taxon>Fungi</taxon>
        <taxon>Dikarya</taxon>
        <taxon>Ascomycota</taxon>
        <taxon>Saccharomycotina</taxon>
        <taxon>Dipodascomycetes</taxon>
        <taxon>Dipodascales</taxon>
        <taxon>Trichomonascaceae</taxon>
        <taxon>Blastobotrys</taxon>
    </lineage>
</organism>
<reference evidence="7" key="2">
    <citation type="submission" date="2014-06" db="EMBL/GenBank/DDBJ databases">
        <title>The complete genome of Blastobotrys (Arxula) adeninivorans LS3 - a yeast of biotechnological interest.</title>
        <authorList>
            <person name="Kunze G."/>
            <person name="Gaillardin C."/>
            <person name="Czernicka M."/>
            <person name="Durrens P."/>
            <person name="Martin T."/>
            <person name="Boer E."/>
            <person name="Gabaldon T."/>
            <person name="Cruz J."/>
            <person name="Talla E."/>
            <person name="Marck C."/>
            <person name="Goffeau A."/>
            <person name="Barbe V."/>
            <person name="Baret P."/>
            <person name="Baronian K."/>
            <person name="Beier S."/>
            <person name="Bleykasten C."/>
            <person name="Bode R."/>
            <person name="Casaregola S."/>
            <person name="Despons L."/>
            <person name="Fairhead C."/>
            <person name="Giersberg M."/>
            <person name="Gierski P."/>
            <person name="Hahnel U."/>
            <person name="Hartmann A."/>
            <person name="Jankowska D."/>
            <person name="Jubin C."/>
            <person name="Jung P."/>
            <person name="Lafontaine I."/>
            <person name="Leh-Louis V."/>
            <person name="Lemaire M."/>
            <person name="Marcet-Houben M."/>
            <person name="Mascher M."/>
            <person name="Morel G."/>
            <person name="Richard G.-F."/>
            <person name="Riechen J."/>
            <person name="Sacerdot C."/>
            <person name="Sarkar A."/>
            <person name="Savel G."/>
            <person name="Schacherer J."/>
            <person name="Sherman D."/>
            <person name="Straub M.-L."/>
            <person name="Stein N."/>
            <person name="Thierry A."/>
            <person name="Trautwein-Schult A."/>
            <person name="Westhof E."/>
            <person name="Worch S."/>
            <person name="Dujon B."/>
            <person name="Souciet J.-L."/>
            <person name="Wincker P."/>
            <person name="Scholz U."/>
            <person name="Neuveglise N."/>
        </authorList>
    </citation>
    <scope>NUCLEOTIDE SEQUENCE</scope>
    <source>
        <strain evidence="7">LS3</strain>
    </source>
</reference>
<dbReference type="PRINTS" id="PR01245">
    <property type="entry name" value="RAD1REC1"/>
</dbReference>
<dbReference type="PANTHER" id="PTHR10870">
    <property type="entry name" value="CELL CYCLE CHECKPOINT PROTEIN RAD1"/>
    <property type="match status" value="1"/>
</dbReference>
<dbReference type="SUPFAM" id="SSF55979">
    <property type="entry name" value="DNA clamp"/>
    <property type="match status" value="1"/>
</dbReference>
<evidence type="ECO:0000313" key="7">
    <source>
        <dbReference type="EMBL" id="CDP34355.1"/>
    </source>
</evidence>
<evidence type="ECO:0000256" key="5">
    <source>
        <dbReference type="ARBA" id="ARBA00023242"/>
    </source>
</evidence>
<keyword evidence="5" id="KW-0539">Nucleus</keyword>
<reference evidence="7" key="1">
    <citation type="submission" date="2014-02" db="EMBL/GenBank/DDBJ databases">
        <authorList>
            <person name="Genoscope - CEA"/>
        </authorList>
    </citation>
    <scope>NUCLEOTIDE SEQUENCE</scope>
    <source>
        <strain evidence="7">LS3</strain>
    </source>
</reference>
<proteinExistence type="inferred from homology"/>
<dbReference type="AlphaFoldDB" id="A0A060SZR4"/>
<dbReference type="InterPro" id="IPR003021">
    <property type="entry name" value="Rad1_Rec1_Rad17"/>
</dbReference>
<feature type="compositionally biased region" description="Low complexity" evidence="6">
    <location>
        <begin position="101"/>
        <end position="115"/>
    </location>
</feature>
<name>A0A060SZR4_BLAAD</name>
<dbReference type="GO" id="GO:0030896">
    <property type="term" value="C:checkpoint clamp complex"/>
    <property type="evidence" value="ECO:0007669"/>
    <property type="project" value="TreeGrafter"/>
</dbReference>
<dbReference type="GO" id="GO:0006281">
    <property type="term" value="P:DNA repair"/>
    <property type="evidence" value="ECO:0007669"/>
    <property type="project" value="UniProtKB-KW"/>
</dbReference>
<dbReference type="GO" id="GO:0000077">
    <property type="term" value="P:DNA damage checkpoint signaling"/>
    <property type="evidence" value="ECO:0007669"/>
    <property type="project" value="InterPro"/>
</dbReference>
<sequence length="321" mass="35021">MTEIFSATTSEVAHIASVLRAIGSVSDVAAITISDQGLRVSVDNGTHSCQAHLFLMDKLFVNYVYNPRGEEEEEQDGSEQLLTVHVSLKAINQCLRMFSSSAPSGSQSSGSMRASDAMKSTSEESGKSGGGGKLVTKSITCRFSYSGPGHPFLLYFKEGRNLSTLCEFTTYEDYGALDMIELDLDNIVQKIIIKGQYLEDAIGELESLGTEVVTVRASSLVAPHFSLASQGDMGESMLSFPNERSILETFVVETDHVPAGQNVTVANSYQYNLIKMSRPALTIASRVSLRCDDNGFMSLQSMVELGDGRHSFIDFRFRPNE</sequence>
<dbReference type="InterPro" id="IPR046938">
    <property type="entry name" value="DNA_clamp_sf"/>
</dbReference>
<dbReference type="Gene3D" id="3.70.10.10">
    <property type="match status" value="1"/>
</dbReference>
<accession>A0A060SZR4</accession>